<sequence length="208" mass="21541">MAPPARTPRLLPHDADPAGAGSPRLCPDTAIRHAAWLGPGRVVRRAAGPLYPADTPFAESFGGLAELWRRGLLRHLGLSGATTARLAEARATAPVVAVQNRFHIFDRSGAGVPAACEAGGIAFTACFPLAAGMLCPGMAPSPEQHDTLDEIAAWYGGTRGQVAPPGWSGTRRSGQPSWAPPLTLHLEENIVVLDLTGFLTAVGSGGTS</sequence>
<dbReference type="EMBL" id="JACHGN010000005">
    <property type="protein sequence ID" value="MBB5133147.1"/>
    <property type="molecule type" value="Genomic_DNA"/>
</dbReference>
<dbReference type="AlphaFoldDB" id="A0A840P7F5"/>
<dbReference type="Proteomes" id="UP000578449">
    <property type="component" value="Unassembled WGS sequence"/>
</dbReference>
<feature type="domain" description="NADP-dependent oxidoreductase" evidence="2">
    <location>
        <begin position="53"/>
        <end position="143"/>
    </location>
</feature>
<dbReference type="SUPFAM" id="SSF51430">
    <property type="entry name" value="NAD(P)-linked oxidoreductase"/>
    <property type="match status" value="1"/>
</dbReference>
<dbReference type="Pfam" id="PF00248">
    <property type="entry name" value="Aldo_ket_red"/>
    <property type="match status" value="1"/>
</dbReference>
<gene>
    <name evidence="3" type="ORF">HNP84_002868</name>
</gene>
<reference evidence="3 4" key="1">
    <citation type="submission" date="2020-08" db="EMBL/GenBank/DDBJ databases">
        <title>Genomic Encyclopedia of Type Strains, Phase IV (KMG-IV): sequencing the most valuable type-strain genomes for metagenomic binning, comparative biology and taxonomic classification.</title>
        <authorList>
            <person name="Goeker M."/>
        </authorList>
    </citation>
    <scope>NUCLEOTIDE SEQUENCE [LARGE SCALE GENOMIC DNA]</scope>
    <source>
        <strain evidence="3 4">DSM 45615</strain>
    </source>
</reference>
<proteinExistence type="predicted"/>
<evidence type="ECO:0000313" key="3">
    <source>
        <dbReference type="EMBL" id="MBB5133147.1"/>
    </source>
</evidence>
<evidence type="ECO:0000256" key="1">
    <source>
        <dbReference type="SAM" id="MobiDB-lite"/>
    </source>
</evidence>
<feature type="region of interest" description="Disordered" evidence="1">
    <location>
        <begin position="1"/>
        <end position="22"/>
    </location>
</feature>
<name>A0A840P7F5_9ACTN</name>
<evidence type="ECO:0000259" key="2">
    <source>
        <dbReference type="Pfam" id="PF00248"/>
    </source>
</evidence>
<dbReference type="RefSeq" id="WP_312924726.1">
    <property type="nucleotide sequence ID" value="NZ_BAABIX010000010.1"/>
</dbReference>
<dbReference type="Gene3D" id="3.20.20.100">
    <property type="entry name" value="NADP-dependent oxidoreductase domain"/>
    <property type="match status" value="1"/>
</dbReference>
<accession>A0A840P7F5</accession>
<dbReference type="InterPro" id="IPR036812">
    <property type="entry name" value="NAD(P)_OxRdtase_dom_sf"/>
</dbReference>
<comment type="caution">
    <text evidence="3">The sequence shown here is derived from an EMBL/GenBank/DDBJ whole genome shotgun (WGS) entry which is preliminary data.</text>
</comment>
<dbReference type="InterPro" id="IPR023210">
    <property type="entry name" value="NADP_OxRdtase_dom"/>
</dbReference>
<protein>
    <recommendedName>
        <fullName evidence="2">NADP-dependent oxidoreductase domain-containing protein</fullName>
    </recommendedName>
</protein>
<organism evidence="3 4">
    <name type="scientific">Thermocatellispora tengchongensis</name>
    <dbReference type="NCBI Taxonomy" id="1073253"/>
    <lineage>
        <taxon>Bacteria</taxon>
        <taxon>Bacillati</taxon>
        <taxon>Actinomycetota</taxon>
        <taxon>Actinomycetes</taxon>
        <taxon>Streptosporangiales</taxon>
        <taxon>Streptosporangiaceae</taxon>
        <taxon>Thermocatellispora</taxon>
    </lineage>
</organism>
<evidence type="ECO:0000313" key="4">
    <source>
        <dbReference type="Proteomes" id="UP000578449"/>
    </source>
</evidence>
<keyword evidence="4" id="KW-1185">Reference proteome</keyword>